<keyword evidence="3" id="KW-1185">Reference proteome</keyword>
<dbReference type="EMBL" id="CP020370">
    <property type="protein sequence ID" value="AUB83526.1"/>
    <property type="molecule type" value="Genomic_DNA"/>
</dbReference>
<feature type="domain" description="Carrier" evidence="1">
    <location>
        <begin position="1"/>
        <end position="74"/>
    </location>
</feature>
<evidence type="ECO:0000313" key="3">
    <source>
        <dbReference type="Proteomes" id="UP000232638"/>
    </source>
</evidence>
<dbReference type="KEGG" id="tsy:THSYN_22965"/>
<organism evidence="2 3">
    <name type="scientific">Candidatus Thiodictyon syntrophicum</name>
    <dbReference type="NCBI Taxonomy" id="1166950"/>
    <lineage>
        <taxon>Bacteria</taxon>
        <taxon>Pseudomonadati</taxon>
        <taxon>Pseudomonadota</taxon>
        <taxon>Gammaproteobacteria</taxon>
        <taxon>Chromatiales</taxon>
        <taxon>Chromatiaceae</taxon>
        <taxon>Thiodictyon</taxon>
    </lineage>
</organism>
<proteinExistence type="predicted"/>
<protein>
    <recommendedName>
        <fullName evidence="1">Carrier domain-containing protein</fullName>
    </recommendedName>
</protein>
<gene>
    <name evidence="2" type="ORF">THSYN_22965</name>
</gene>
<dbReference type="Pfam" id="PF00550">
    <property type="entry name" value="PP-binding"/>
    <property type="match status" value="1"/>
</dbReference>
<dbReference type="SUPFAM" id="SSF47336">
    <property type="entry name" value="ACP-like"/>
    <property type="match status" value="1"/>
</dbReference>
<dbReference type="InterPro" id="IPR009081">
    <property type="entry name" value="PP-bd_ACP"/>
</dbReference>
<evidence type="ECO:0000313" key="2">
    <source>
        <dbReference type="EMBL" id="AUB83526.1"/>
    </source>
</evidence>
<reference evidence="2 3" key="1">
    <citation type="submission" date="2017-03" db="EMBL/GenBank/DDBJ databases">
        <title>Complete genome sequence of Candidatus 'Thiodictyon syntrophicum' sp. nov. strain Cad16T, a photolithoautotroph purple sulfur bacterium isolated from an alpine meromictic lake.</title>
        <authorList>
            <person name="Luedin S.M."/>
            <person name="Pothier J.F."/>
            <person name="Danza F."/>
            <person name="Storelli N."/>
            <person name="Wittwer M."/>
            <person name="Tonolla M."/>
        </authorList>
    </citation>
    <scope>NUCLEOTIDE SEQUENCE [LARGE SCALE GENOMIC DNA]</scope>
    <source>
        <strain evidence="2 3">Cad16T</strain>
    </source>
</reference>
<sequence length="75" mass="8166">MNRQEFLTAMEEMLELDAGQLKGDESLADLPWDSLAVVSFIALADEHLDVAVSPQRLAQAKTIGEVLALVADKLN</sequence>
<dbReference type="Gene3D" id="1.10.1200.10">
    <property type="entry name" value="ACP-like"/>
    <property type="match status" value="1"/>
</dbReference>
<name>A0A2K8UD89_9GAMM</name>
<evidence type="ECO:0000259" key="1">
    <source>
        <dbReference type="PROSITE" id="PS50075"/>
    </source>
</evidence>
<dbReference type="RefSeq" id="WP_100921212.1">
    <property type="nucleotide sequence ID" value="NZ_CP020370.1"/>
</dbReference>
<dbReference type="PROSITE" id="PS50075">
    <property type="entry name" value="CARRIER"/>
    <property type="match status" value="1"/>
</dbReference>
<dbReference type="Proteomes" id="UP000232638">
    <property type="component" value="Chromosome"/>
</dbReference>
<dbReference type="AlphaFoldDB" id="A0A2K8UD89"/>
<dbReference type="InterPro" id="IPR036736">
    <property type="entry name" value="ACP-like_sf"/>
</dbReference>
<dbReference type="OrthoDB" id="6965060at2"/>
<accession>A0A2K8UD89</accession>